<proteinExistence type="predicted"/>
<evidence type="ECO:0000313" key="2">
    <source>
        <dbReference type="Proteomes" id="UP000798662"/>
    </source>
</evidence>
<keyword evidence="2" id="KW-1185">Reference proteome</keyword>
<sequence length="188" mass="19969">MFHGVDAPATVSTVLISKIESGCEQASSPFGTDAQLCLEKGYPSATLVALGLIALGYRVAWPVASIGPPAEQGSILLATACMWRVAKPASQALAAREAESLVQEEGQGALVLAEKPAVELFGLLCAEGRGEADYPSVSFYESTAYDSYRKKHFLDFIVPKTLADASASKSVDVAERVLVLWNALFIEE</sequence>
<gene>
    <name evidence="1" type="ORF">I4F81_004251</name>
</gene>
<reference evidence="1" key="1">
    <citation type="submission" date="2019-11" db="EMBL/GenBank/DDBJ databases">
        <title>Nori genome reveals adaptations in red seaweeds to the harsh intertidal environment.</title>
        <authorList>
            <person name="Wang D."/>
            <person name="Mao Y."/>
        </authorList>
    </citation>
    <scope>NUCLEOTIDE SEQUENCE</scope>
    <source>
        <tissue evidence="1">Gametophyte</tissue>
    </source>
</reference>
<comment type="caution">
    <text evidence="1">The sequence shown here is derived from an EMBL/GenBank/DDBJ whole genome shotgun (WGS) entry which is preliminary data.</text>
</comment>
<protein>
    <submittedName>
        <fullName evidence="1">Uncharacterized protein</fullName>
    </submittedName>
</protein>
<organism evidence="1 2">
    <name type="scientific">Pyropia yezoensis</name>
    <name type="common">Susabi-nori</name>
    <name type="synonym">Porphyra yezoensis</name>
    <dbReference type="NCBI Taxonomy" id="2788"/>
    <lineage>
        <taxon>Eukaryota</taxon>
        <taxon>Rhodophyta</taxon>
        <taxon>Bangiophyceae</taxon>
        <taxon>Bangiales</taxon>
        <taxon>Bangiaceae</taxon>
        <taxon>Pyropia</taxon>
    </lineage>
</organism>
<dbReference type="EMBL" id="CM020618">
    <property type="protein sequence ID" value="KAK1861670.1"/>
    <property type="molecule type" value="Genomic_DNA"/>
</dbReference>
<dbReference type="Proteomes" id="UP000798662">
    <property type="component" value="Chromosome 1"/>
</dbReference>
<accession>A0ACC3BUV6</accession>
<evidence type="ECO:0000313" key="1">
    <source>
        <dbReference type="EMBL" id="KAK1861670.1"/>
    </source>
</evidence>
<name>A0ACC3BUV6_PYRYE</name>